<reference evidence="1 2" key="1">
    <citation type="submission" date="2021-03" db="EMBL/GenBank/DDBJ databases">
        <authorList>
            <person name="So Y."/>
        </authorList>
    </citation>
    <scope>NUCLEOTIDE SEQUENCE [LARGE SCALE GENOMIC DNA]</scope>
    <source>
        <strain evidence="1 2">SSH11</strain>
    </source>
</reference>
<evidence type="ECO:0000313" key="2">
    <source>
        <dbReference type="Proteomes" id="UP000681594"/>
    </source>
</evidence>
<evidence type="ECO:0000313" key="1">
    <source>
        <dbReference type="EMBL" id="MBP0447905.1"/>
    </source>
</evidence>
<dbReference type="Gene3D" id="3.40.190.150">
    <property type="entry name" value="Bordetella uptake gene, domain 1"/>
    <property type="match status" value="1"/>
</dbReference>
<keyword evidence="2" id="KW-1185">Reference proteome</keyword>
<accession>A0ABS4ALK4</accession>
<organism evidence="1 2">
    <name type="scientific">Pararoseomonas baculiformis</name>
    <dbReference type="NCBI Taxonomy" id="2820812"/>
    <lineage>
        <taxon>Bacteria</taxon>
        <taxon>Pseudomonadati</taxon>
        <taxon>Pseudomonadota</taxon>
        <taxon>Alphaproteobacteria</taxon>
        <taxon>Acetobacterales</taxon>
        <taxon>Acetobacteraceae</taxon>
        <taxon>Pararoseomonas</taxon>
    </lineage>
</organism>
<protein>
    <submittedName>
        <fullName evidence="1">Uncharacterized protein</fullName>
    </submittedName>
</protein>
<dbReference type="Proteomes" id="UP000681594">
    <property type="component" value="Unassembled WGS sequence"/>
</dbReference>
<dbReference type="RefSeq" id="WP_209382183.1">
    <property type="nucleotide sequence ID" value="NZ_JAGIZB010000088.1"/>
</dbReference>
<proteinExistence type="predicted"/>
<dbReference type="InterPro" id="IPR042100">
    <property type="entry name" value="Bug_dom1"/>
</dbReference>
<sequence>MAKAVHAVVTDPAYRDRVLTPQAYRGVGNSPEAFTTIIEEERRKGAEMVRLSGVRPVTP</sequence>
<dbReference type="EMBL" id="JAGIZB010000088">
    <property type="protein sequence ID" value="MBP0447905.1"/>
    <property type="molecule type" value="Genomic_DNA"/>
</dbReference>
<comment type="caution">
    <text evidence="1">The sequence shown here is derived from an EMBL/GenBank/DDBJ whole genome shotgun (WGS) entry which is preliminary data.</text>
</comment>
<name>A0ABS4ALK4_9PROT</name>
<gene>
    <name evidence="1" type="ORF">J8J14_24575</name>
</gene>